<protein>
    <submittedName>
        <fullName evidence="1">Uncharacterized protein</fullName>
    </submittedName>
</protein>
<accession>A0A7D9EUC8</accession>
<dbReference type="OrthoDB" id="5980245at2759"/>
<keyword evidence="2" id="KW-1185">Reference proteome</keyword>
<reference evidence="1" key="1">
    <citation type="submission" date="2020-04" db="EMBL/GenBank/DDBJ databases">
        <authorList>
            <person name="Alioto T."/>
            <person name="Alioto T."/>
            <person name="Gomez Garrido J."/>
        </authorList>
    </citation>
    <scope>NUCLEOTIDE SEQUENCE</scope>
    <source>
        <strain evidence="1">A484AB</strain>
    </source>
</reference>
<dbReference type="AlphaFoldDB" id="A0A7D9EUC8"/>
<gene>
    <name evidence="1" type="ORF">PACLA_8A041267</name>
</gene>
<evidence type="ECO:0000313" key="2">
    <source>
        <dbReference type="Proteomes" id="UP001152795"/>
    </source>
</evidence>
<proteinExistence type="predicted"/>
<organism evidence="1 2">
    <name type="scientific">Paramuricea clavata</name>
    <name type="common">Red gorgonian</name>
    <name type="synonym">Violescent sea-whip</name>
    <dbReference type="NCBI Taxonomy" id="317549"/>
    <lineage>
        <taxon>Eukaryota</taxon>
        <taxon>Metazoa</taxon>
        <taxon>Cnidaria</taxon>
        <taxon>Anthozoa</taxon>
        <taxon>Octocorallia</taxon>
        <taxon>Malacalcyonacea</taxon>
        <taxon>Plexauridae</taxon>
        <taxon>Paramuricea</taxon>
    </lineage>
</organism>
<comment type="caution">
    <text evidence="1">The sequence shown here is derived from an EMBL/GenBank/DDBJ whole genome shotgun (WGS) entry which is preliminary data.</text>
</comment>
<sequence>MANFEELIGEEQFDEEHIIQYYFFRGFNYEEIRRFLQKNHAIEMSIRTLKRRIESYGLRRRQAEYEIAHVRAAIENIVDGHGSLQGHRAVWHTLQLKGLRVPRMIVQEILREIDPEGTEQEEHIV</sequence>
<dbReference type="Proteomes" id="UP001152795">
    <property type="component" value="Unassembled WGS sequence"/>
</dbReference>
<dbReference type="PANTHER" id="PTHR46177">
    <property type="entry name" value="INTEGRASE CATALYTIC DOMAIN-CONTAINING PROTEIN"/>
    <property type="match status" value="1"/>
</dbReference>
<dbReference type="EMBL" id="CACRXK020009763">
    <property type="protein sequence ID" value="CAB4017907.1"/>
    <property type="molecule type" value="Genomic_DNA"/>
</dbReference>
<name>A0A7D9EUC8_PARCT</name>
<dbReference type="PANTHER" id="PTHR46177:SF1">
    <property type="entry name" value="INTEGRASE CATALYTIC DOMAIN-CONTAINING PROTEIN"/>
    <property type="match status" value="1"/>
</dbReference>
<evidence type="ECO:0000313" key="1">
    <source>
        <dbReference type="EMBL" id="CAB4017907.1"/>
    </source>
</evidence>